<dbReference type="InterPro" id="IPR025944">
    <property type="entry name" value="Sigma_54_int_dom_CS"/>
</dbReference>
<feature type="domain" description="ACT" evidence="12">
    <location>
        <begin position="2"/>
        <end position="79"/>
    </location>
</feature>
<keyword evidence="9" id="KW-0804">Transcription</keyword>
<dbReference type="PANTHER" id="PTHR32071:SF3">
    <property type="entry name" value="HTH-TYPE TRANSCRIPTIONAL REGULATORY PROTEIN TYRR"/>
    <property type="match status" value="1"/>
</dbReference>
<keyword evidence="8 13" id="KW-0238">DNA-binding</keyword>
<dbReference type="InterPro" id="IPR009057">
    <property type="entry name" value="Homeodomain-like_sf"/>
</dbReference>
<dbReference type="Proteomes" id="UP000094070">
    <property type="component" value="Unassembled WGS sequence"/>
</dbReference>
<dbReference type="OrthoDB" id="9804019at2"/>
<comment type="caution">
    <text evidence="13">The sequence shown here is derived from an EMBL/GenBank/DDBJ whole genome shotgun (WGS) entry which is preliminary data.</text>
</comment>
<name>A0A1E5E668_9VIBR</name>
<evidence type="ECO:0000256" key="8">
    <source>
        <dbReference type="ARBA" id="ARBA00023125"/>
    </source>
</evidence>
<keyword evidence="4" id="KW-0547">Nucleotide-binding</keyword>
<protein>
    <recommendedName>
        <fullName evidence="10">HTH-type transcriptional regulatory protein TyrR</fullName>
    </recommendedName>
</protein>
<dbReference type="Gene3D" id="3.30.450.20">
    <property type="entry name" value="PAS domain"/>
    <property type="match status" value="1"/>
</dbReference>
<evidence type="ECO:0000256" key="5">
    <source>
        <dbReference type="ARBA" id="ARBA00022797"/>
    </source>
</evidence>
<dbReference type="Gene3D" id="1.10.10.60">
    <property type="entry name" value="Homeodomain-like"/>
    <property type="match status" value="1"/>
</dbReference>
<keyword evidence="3" id="KW-0678">Repressor</keyword>
<dbReference type="RefSeq" id="WP_017024601.1">
    <property type="nucleotide sequence ID" value="NZ_AJYK02000012.1"/>
</dbReference>
<dbReference type="EMBL" id="AJYK02000012">
    <property type="protein sequence ID" value="OEF29223.1"/>
    <property type="molecule type" value="Genomic_DNA"/>
</dbReference>
<dbReference type="InterPro" id="IPR030828">
    <property type="entry name" value="HTH_TyrR"/>
</dbReference>
<evidence type="ECO:0000313" key="14">
    <source>
        <dbReference type="Proteomes" id="UP000094070"/>
    </source>
</evidence>
<dbReference type="InterPro" id="IPR002912">
    <property type="entry name" value="ACT_dom"/>
</dbReference>
<dbReference type="SUPFAM" id="SSF52540">
    <property type="entry name" value="P-loop containing nucleoside triphosphate hydrolases"/>
    <property type="match status" value="1"/>
</dbReference>
<evidence type="ECO:0000256" key="4">
    <source>
        <dbReference type="ARBA" id="ARBA00022741"/>
    </source>
</evidence>
<dbReference type="GO" id="GO:0005737">
    <property type="term" value="C:cytoplasm"/>
    <property type="evidence" value="ECO:0007669"/>
    <property type="project" value="UniProtKB-SubCell"/>
</dbReference>
<dbReference type="InterPro" id="IPR003593">
    <property type="entry name" value="AAA+_ATPase"/>
</dbReference>
<keyword evidence="2" id="KW-0963">Cytoplasm</keyword>
<dbReference type="InterPro" id="IPR025943">
    <property type="entry name" value="Sigma_54_int_dom_ATP-bd_2"/>
</dbReference>
<keyword evidence="14" id="KW-1185">Reference proteome</keyword>
<dbReference type="PROSITE" id="PS51671">
    <property type="entry name" value="ACT"/>
    <property type="match status" value="1"/>
</dbReference>
<dbReference type="PROSITE" id="PS50045">
    <property type="entry name" value="SIGMA54_INTERACT_4"/>
    <property type="match status" value="1"/>
</dbReference>
<dbReference type="AlphaFoldDB" id="A0A1E5E668"/>
<evidence type="ECO:0000256" key="3">
    <source>
        <dbReference type="ARBA" id="ARBA00022491"/>
    </source>
</evidence>
<dbReference type="Gene3D" id="3.40.50.300">
    <property type="entry name" value="P-loop containing nucleotide triphosphate hydrolases"/>
    <property type="match status" value="1"/>
</dbReference>
<evidence type="ECO:0000256" key="6">
    <source>
        <dbReference type="ARBA" id="ARBA00022840"/>
    </source>
</evidence>
<dbReference type="CDD" id="cd04877">
    <property type="entry name" value="ACT_TyrR"/>
    <property type="match status" value="1"/>
</dbReference>
<keyword evidence="7" id="KW-0805">Transcription regulation</keyword>
<evidence type="ECO:0000256" key="10">
    <source>
        <dbReference type="ARBA" id="ARBA00029500"/>
    </source>
</evidence>
<evidence type="ECO:0000256" key="7">
    <source>
        <dbReference type="ARBA" id="ARBA00023015"/>
    </source>
</evidence>
<evidence type="ECO:0000256" key="1">
    <source>
        <dbReference type="ARBA" id="ARBA00004496"/>
    </source>
</evidence>
<dbReference type="InterPro" id="IPR035965">
    <property type="entry name" value="PAS-like_dom_sf"/>
</dbReference>
<evidence type="ECO:0000256" key="9">
    <source>
        <dbReference type="ARBA" id="ARBA00023163"/>
    </source>
</evidence>
<dbReference type="SMART" id="SM00382">
    <property type="entry name" value="AAA"/>
    <property type="match status" value="1"/>
</dbReference>
<dbReference type="SUPFAM" id="SSF55785">
    <property type="entry name" value="PYP-like sensor domain (PAS domain)"/>
    <property type="match status" value="1"/>
</dbReference>
<dbReference type="GO" id="GO:0006355">
    <property type="term" value="P:regulation of DNA-templated transcription"/>
    <property type="evidence" value="ECO:0007669"/>
    <property type="project" value="InterPro"/>
</dbReference>
<reference evidence="13 14" key="1">
    <citation type="journal article" date="2012" name="Science">
        <title>Ecological populations of bacteria act as socially cohesive units of antibiotic production and resistance.</title>
        <authorList>
            <person name="Cordero O.X."/>
            <person name="Wildschutte H."/>
            <person name="Kirkup B."/>
            <person name="Proehl S."/>
            <person name="Ngo L."/>
            <person name="Hussain F."/>
            <person name="Le Roux F."/>
            <person name="Mincer T."/>
            <person name="Polz M.F."/>
        </authorList>
    </citation>
    <scope>NUCLEOTIDE SEQUENCE [LARGE SCALE GENOMIC DNA]</scope>
    <source>
        <strain evidence="13 14">1S-45</strain>
    </source>
</reference>
<dbReference type="GO" id="GO:0005524">
    <property type="term" value="F:ATP binding"/>
    <property type="evidence" value="ECO:0007669"/>
    <property type="project" value="UniProtKB-KW"/>
</dbReference>
<proteinExistence type="predicted"/>
<dbReference type="Pfam" id="PF00158">
    <property type="entry name" value="Sigma54_activat"/>
    <property type="match status" value="1"/>
</dbReference>
<keyword evidence="6" id="KW-0067">ATP-binding</keyword>
<evidence type="ECO:0000259" key="11">
    <source>
        <dbReference type="PROSITE" id="PS50045"/>
    </source>
</evidence>
<dbReference type="PROSITE" id="PS00675">
    <property type="entry name" value="SIGMA54_INTERACT_1"/>
    <property type="match status" value="1"/>
</dbReference>
<keyword evidence="5" id="KW-0058">Aromatic hydrocarbons catabolism</keyword>
<sequence>MRLEVLCQDRLGLTRELLDILVSKNIDLRGIELSGRGIEAGNMGIIYLNCPDVEFETFSRLMAQIRLIDGVADVRKIPFMPSERESTELNAILDTLPDPVISINLKGDIEMANFCALALFKVTVKEIQSFSIFHYIPKLQSAPWFKALATGEVKPKQGQFDEGLLRFRDKITIEGLNYLMDVMPVVIHSDAGEPILASAVIMLKPIVHSETKLTAVPDYNPLGFEHFVGASNHHQRLISQAKKLAMLDQPLLIEGETGTGKEMLARACHNRSLRSNEPFLVLSCASMPDDAAETELFGNAPGAFNNDVGHKGIFEQADNGTVFLDEIGEMSPHLQIKLLRFLQDGSFRRVGEENEMHVDVRVIASTKQTLSQLTQEGSFREDLYYRLNVLNLSIPALRERSSDVLPLVDMFVAKYAQQLGLKVPGYDKHLIEQLTLYPWPGNIRQLENSVLRAMTQLDDDILTFEHFQLPTLQASRSAFDVPAESLSLDGSLDDMMSQYESQILERLYQSFPSSRKLAKRLEVSHTSIANKLREYGIRKS</sequence>
<evidence type="ECO:0000259" key="12">
    <source>
        <dbReference type="PROSITE" id="PS51671"/>
    </source>
</evidence>
<dbReference type="InterPro" id="IPR027417">
    <property type="entry name" value="P-loop_NTPase"/>
</dbReference>
<dbReference type="SUPFAM" id="SSF46689">
    <property type="entry name" value="Homeodomain-like"/>
    <property type="match status" value="1"/>
</dbReference>
<dbReference type="Gene3D" id="1.10.8.60">
    <property type="match status" value="1"/>
</dbReference>
<dbReference type="PROSITE" id="PS00676">
    <property type="entry name" value="SIGMA54_INTERACT_2"/>
    <property type="match status" value="1"/>
</dbReference>
<dbReference type="PROSITE" id="PS00688">
    <property type="entry name" value="SIGMA54_INTERACT_3"/>
    <property type="match status" value="1"/>
</dbReference>
<evidence type="ECO:0000256" key="2">
    <source>
        <dbReference type="ARBA" id="ARBA00022490"/>
    </source>
</evidence>
<gene>
    <name evidence="13" type="ORF">A1QC_04675</name>
</gene>
<dbReference type="PANTHER" id="PTHR32071">
    <property type="entry name" value="TRANSCRIPTIONAL REGULATORY PROTEIN"/>
    <property type="match status" value="1"/>
</dbReference>
<dbReference type="InterPro" id="IPR002078">
    <property type="entry name" value="Sigma_54_int"/>
</dbReference>
<dbReference type="FunFam" id="3.40.50.300:FF:000006">
    <property type="entry name" value="DNA-binding transcriptional regulator NtrC"/>
    <property type="match status" value="1"/>
</dbReference>
<dbReference type="CDD" id="cd00009">
    <property type="entry name" value="AAA"/>
    <property type="match status" value="1"/>
</dbReference>
<dbReference type="NCBIfam" id="NF008085">
    <property type="entry name" value="PRK10820.1"/>
    <property type="match status" value="1"/>
</dbReference>
<dbReference type="GO" id="GO:0003677">
    <property type="term" value="F:DNA binding"/>
    <property type="evidence" value="ECO:0007669"/>
    <property type="project" value="UniProtKB-KW"/>
</dbReference>
<dbReference type="Pfam" id="PF25601">
    <property type="entry name" value="AAA_lid_14"/>
    <property type="match status" value="1"/>
</dbReference>
<dbReference type="STRING" id="1188252.A1QC_04675"/>
<dbReference type="NCBIfam" id="TIGR04381">
    <property type="entry name" value="HTH_TypR"/>
    <property type="match status" value="1"/>
</dbReference>
<evidence type="ECO:0000313" key="13">
    <source>
        <dbReference type="EMBL" id="OEF29223.1"/>
    </source>
</evidence>
<organism evidence="13 14">
    <name type="scientific">Vibrio rumoiensis 1S-45</name>
    <dbReference type="NCBI Taxonomy" id="1188252"/>
    <lineage>
        <taxon>Bacteria</taxon>
        <taxon>Pseudomonadati</taxon>
        <taxon>Pseudomonadota</taxon>
        <taxon>Gammaproteobacteria</taxon>
        <taxon>Vibrionales</taxon>
        <taxon>Vibrionaceae</taxon>
        <taxon>Vibrio</taxon>
    </lineage>
</organism>
<accession>A0A1E5E668</accession>
<feature type="domain" description="Sigma-54 factor interaction" evidence="11">
    <location>
        <begin position="227"/>
        <end position="455"/>
    </location>
</feature>
<comment type="subcellular location">
    <subcellularLocation>
        <location evidence="1">Cytoplasm</location>
    </subcellularLocation>
</comment>
<dbReference type="eggNOG" id="COG3283">
    <property type="taxonomic scope" value="Bacteria"/>
</dbReference>
<dbReference type="Gene3D" id="3.30.70.260">
    <property type="match status" value="1"/>
</dbReference>
<dbReference type="InterPro" id="IPR058031">
    <property type="entry name" value="AAA_lid_NorR"/>
</dbReference>
<dbReference type="Pfam" id="PF18024">
    <property type="entry name" value="HTH_50"/>
    <property type="match status" value="1"/>
</dbReference>
<dbReference type="InterPro" id="IPR025662">
    <property type="entry name" value="Sigma_54_int_dom_ATP-bd_1"/>
</dbReference>